<dbReference type="SUPFAM" id="SSF54236">
    <property type="entry name" value="Ubiquitin-like"/>
    <property type="match status" value="2"/>
</dbReference>
<dbReference type="InterPro" id="IPR029071">
    <property type="entry name" value="Ubiquitin-like_domsf"/>
</dbReference>
<dbReference type="Gene3D" id="3.10.20.90">
    <property type="entry name" value="Phosphatidylinositol 3-kinase Catalytic Subunit, Chain A, domain 1"/>
    <property type="match status" value="1"/>
</dbReference>
<dbReference type="EMBL" id="CAEQ01001781">
    <property type="protein sequence ID" value="CCD15114.1"/>
    <property type="molecule type" value="Genomic_DNA"/>
</dbReference>
<feature type="compositionally biased region" description="Basic and acidic residues" evidence="1">
    <location>
        <begin position="192"/>
        <end position="207"/>
    </location>
</feature>
<reference evidence="2 3" key="2">
    <citation type="journal article" date="2012" name="Proc. Natl. Acad. Sci. U.S.A.">
        <title>Antigenic diversity is generated by distinct evolutionary mechanisms in African trypanosome species.</title>
        <authorList>
            <person name="Jackson A.P."/>
            <person name="Berry A."/>
            <person name="Aslett M."/>
            <person name="Allison H.C."/>
            <person name="Burton P."/>
            <person name="Vavrova-Anderson J."/>
            <person name="Brown R."/>
            <person name="Browne H."/>
            <person name="Corton N."/>
            <person name="Hauser H."/>
            <person name="Gamble J."/>
            <person name="Gilderthorp R."/>
            <person name="Marcello L."/>
            <person name="McQuillan J."/>
            <person name="Otto T.D."/>
            <person name="Quail M.A."/>
            <person name="Sanders M.J."/>
            <person name="van Tonder A."/>
            <person name="Ginger M.L."/>
            <person name="Field M.C."/>
            <person name="Barry J.D."/>
            <person name="Hertz-Fowler C."/>
            <person name="Berriman M."/>
        </authorList>
    </citation>
    <scope>NUCLEOTIDE SEQUENCE [LARGE SCALE GENOMIC DNA]</scope>
    <source>
        <strain evidence="2 3">IL3000</strain>
    </source>
</reference>
<proteinExistence type="predicted"/>
<feature type="compositionally biased region" description="Basic residues" evidence="1">
    <location>
        <begin position="209"/>
        <end position="218"/>
    </location>
</feature>
<comment type="caution">
    <text evidence="2">The sequence shown here is derived from an EMBL/GenBank/DDBJ whole genome shotgun (WGS) entry which is preliminary data.</text>
</comment>
<dbReference type="VEuPathDB" id="TriTrypDB:TcIL3000_0_56740"/>
<gene>
    <name evidence="2" type="ORF">TCIL3000_0_56740</name>
</gene>
<feature type="region of interest" description="Disordered" evidence="1">
    <location>
        <begin position="192"/>
        <end position="240"/>
    </location>
</feature>
<evidence type="ECO:0000313" key="2">
    <source>
        <dbReference type="EMBL" id="CCD15114.1"/>
    </source>
</evidence>
<organism evidence="2 3">
    <name type="scientific">Trypanosoma congolense (strain IL3000)</name>
    <dbReference type="NCBI Taxonomy" id="1068625"/>
    <lineage>
        <taxon>Eukaryota</taxon>
        <taxon>Discoba</taxon>
        <taxon>Euglenozoa</taxon>
        <taxon>Kinetoplastea</taxon>
        <taxon>Metakinetoplastina</taxon>
        <taxon>Trypanosomatida</taxon>
        <taxon>Trypanosomatidae</taxon>
        <taxon>Trypanosoma</taxon>
        <taxon>Nannomonas</taxon>
    </lineage>
</organism>
<dbReference type="AlphaFoldDB" id="F9WCW6"/>
<feature type="region of interest" description="Disordered" evidence="1">
    <location>
        <begin position="279"/>
        <end position="298"/>
    </location>
</feature>
<evidence type="ECO:0000313" key="3">
    <source>
        <dbReference type="Proteomes" id="UP000000702"/>
    </source>
</evidence>
<keyword evidence="3" id="KW-1185">Reference proteome</keyword>
<dbReference type="OMA" id="ENTANDY"/>
<name>F9WCW6_TRYCI</name>
<accession>F9WCW6</accession>
<dbReference type="CDD" id="cd17039">
    <property type="entry name" value="Ubl_ubiquitin_like"/>
    <property type="match status" value="1"/>
</dbReference>
<reference evidence="3" key="1">
    <citation type="submission" date="2011-07" db="EMBL/GenBank/DDBJ databases">
        <title>Divergent evolution of antigenic variation in African trypanosomes.</title>
        <authorList>
            <person name="Jackson A.P."/>
            <person name="Berry A."/>
            <person name="Allison H.C."/>
            <person name="Burton P."/>
            <person name="Anderson J."/>
            <person name="Aslett M."/>
            <person name="Brown R."/>
            <person name="Corton N."/>
            <person name="Harris D."/>
            <person name="Hauser H."/>
            <person name="Gamble J."/>
            <person name="Gilderthorp R."/>
            <person name="McQuillan J."/>
            <person name="Quail M.A."/>
            <person name="Sanders M."/>
            <person name="Van Tonder A."/>
            <person name="Ginger M.L."/>
            <person name="Donelson J.E."/>
            <person name="Field M.C."/>
            <person name="Barry J.D."/>
            <person name="Berriman M."/>
            <person name="Hertz-Fowler C."/>
        </authorList>
    </citation>
    <scope>NUCLEOTIDE SEQUENCE [LARGE SCALE GENOMIC DNA]</scope>
    <source>
        <strain evidence="3">IL3000</strain>
    </source>
</reference>
<evidence type="ECO:0000256" key="1">
    <source>
        <dbReference type="SAM" id="MobiDB-lite"/>
    </source>
</evidence>
<protein>
    <submittedName>
        <fullName evidence="2">WGS project CAEQ00000000 data, annotated contig 2285</fullName>
    </submittedName>
</protein>
<sequence length="402" mass="45201">MSAQTPLVSSDGWEGPADAQGPRQQRYGYVPVQMTKLVPVRVVSVRGDFFDMEIHQDMPLRVVQKAVEDCFKIRPELQLLTHNRQAINPNASLRRNGCLLLKGDPFVKLVLDVKKGPKLNIICQISNSEPIPIVCDGEDTIWDVKKKFCNAVGKPNVTPQRIKLMWRYWELNDKATVDYYHIPTNSKLTVMKKRDFPGTTRESEVPRRPSVRRRRRSKQPKEQRHDSNEDEVAAWGGGRTENTANDYCRDAFGDDTAAIVNENLDCYRPVDTSIGARAQGNMMGPTDRQSWAEPPNGQVGRAVIPLDMLSGESRCEKFPSEEPGDRNDVIAAGGSQLTDLAELHRLRMEVEALGRRMESCVSSQSDVGTLRESFRVAIARVGELEASVGRFQDLLKRALVLM</sequence>
<feature type="region of interest" description="Disordered" evidence="1">
    <location>
        <begin position="1"/>
        <end position="24"/>
    </location>
</feature>
<dbReference type="Proteomes" id="UP000000702">
    <property type="component" value="Unassembled WGS sequence"/>
</dbReference>